<evidence type="ECO:0000256" key="4">
    <source>
        <dbReference type="ARBA" id="ARBA00022989"/>
    </source>
</evidence>
<evidence type="ECO:0000313" key="8">
    <source>
        <dbReference type="Proteomes" id="UP000054988"/>
    </source>
</evidence>
<evidence type="ECO:0000313" key="7">
    <source>
        <dbReference type="EMBL" id="KTB31977.1"/>
    </source>
</evidence>
<protein>
    <submittedName>
        <fullName evidence="7">Putative allantoin permease</fullName>
    </submittedName>
</protein>
<keyword evidence="3 6" id="KW-0812">Transmembrane</keyword>
<keyword evidence="4 6" id="KW-1133">Transmembrane helix</keyword>
<dbReference type="Pfam" id="PF02133">
    <property type="entry name" value="Transp_cyt_pur"/>
    <property type="match status" value="1"/>
</dbReference>
<feature type="transmembrane region" description="Helical" evidence="6">
    <location>
        <begin position="443"/>
        <end position="463"/>
    </location>
</feature>
<feature type="transmembrane region" description="Helical" evidence="6">
    <location>
        <begin position="246"/>
        <end position="263"/>
    </location>
</feature>
<dbReference type="AlphaFoldDB" id="A0A0W0F6M6"/>
<comment type="similarity">
    <text evidence="2">Belongs to the purine-cytosine permease (2.A.39) family.</text>
</comment>
<feature type="transmembrane region" description="Helical" evidence="6">
    <location>
        <begin position="483"/>
        <end position="502"/>
    </location>
</feature>
<dbReference type="InterPro" id="IPR045225">
    <property type="entry name" value="Uracil/uridine/allantoin_perm"/>
</dbReference>
<accession>A0A0W0F6M6</accession>
<feature type="transmembrane region" description="Helical" evidence="6">
    <location>
        <begin position="329"/>
        <end position="347"/>
    </location>
</feature>
<dbReference type="PANTHER" id="PTHR30618:SF0">
    <property type="entry name" value="PURINE-URACIL PERMEASE NCS1"/>
    <property type="match status" value="1"/>
</dbReference>
<comment type="subcellular location">
    <subcellularLocation>
        <location evidence="1">Membrane</location>
        <topology evidence="1">Multi-pass membrane protein</topology>
    </subcellularLocation>
</comment>
<keyword evidence="5 6" id="KW-0472">Membrane</keyword>
<evidence type="ECO:0000256" key="2">
    <source>
        <dbReference type="ARBA" id="ARBA00008974"/>
    </source>
</evidence>
<feature type="transmembrane region" description="Helical" evidence="6">
    <location>
        <begin position="175"/>
        <end position="196"/>
    </location>
</feature>
<dbReference type="GO" id="GO:0005886">
    <property type="term" value="C:plasma membrane"/>
    <property type="evidence" value="ECO:0007669"/>
    <property type="project" value="TreeGrafter"/>
</dbReference>
<feature type="transmembrane region" description="Helical" evidence="6">
    <location>
        <begin position="392"/>
        <end position="418"/>
    </location>
</feature>
<dbReference type="InterPro" id="IPR001248">
    <property type="entry name" value="Pur-cyt_permease"/>
</dbReference>
<reference evidence="7 8" key="1">
    <citation type="submission" date="2015-12" db="EMBL/GenBank/DDBJ databases">
        <title>Draft genome sequence of Moniliophthora roreri, the causal agent of frosty pod rot of cacao.</title>
        <authorList>
            <person name="Aime M.C."/>
            <person name="Diaz-Valderrama J.R."/>
            <person name="Kijpornyongpan T."/>
            <person name="Phillips-Mora W."/>
        </authorList>
    </citation>
    <scope>NUCLEOTIDE SEQUENCE [LARGE SCALE GENOMIC DNA]</scope>
    <source>
        <strain evidence="7 8">MCA 2952</strain>
    </source>
</reference>
<feature type="transmembrane region" description="Helical" evidence="6">
    <location>
        <begin position="133"/>
        <end position="155"/>
    </location>
</feature>
<proteinExistence type="inferred from homology"/>
<feature type="transmembrane region" description="Helical" evidence="6">
    <location>
        <begin position="203"/>
        <end position="224"/>
    </location>
</feature>
<feature type="transmembrane region" description="Helical" evidence="6">
    <location>
        <begin position="83"/>
        <end position="100"/>
    </location>
</feature>
<evidence type="ECO:0000256" key="6">
    <source>
        <dbReference type="SAM" id="Phobius"/>
    </source>
</evidence>
<feature type="transmembrane region" description="Helical" evidence="6">
    <location>
        <begin position="106"/>
        <end position="126"/>
    </location>
</feature>
<dbReference type="eggNOG" id="KOG2466">
    <property type="taxonomic scope" value="Eukaryota"/>
</dbReference>
<evidence type="ECO:0000256" key="1">
    <source>
        <dbReference type="ARBA" id="ARBA00004141"/>
    </source>
</evidence>
<organism evidence="7 8">
    <name type="scientific">Moniliophthora roreri</name>
    <name type="common">Frosty pod rot fungus</name>
    <name type="synonym">Monilia roreri</name>
    <dbReference type="NCBI Taxonomy" id="221103"/>
    <lineage>
        <taxon>Eukaryota</taxon>
        <taxon>Fungi</taxon>
        <taxon>Dikarya</taxon>
        <taxon>Basidiomycota</taxon>
        <taxon>Agaricomycotina</taxon>
        <taxon>Agaricomycetes</taxon>
        <taxon>Agaricomycetidae</taxon>
        <taxon>Agaricales</taxon>
        <taxon>Marasmiineae</taxon>
        <taxon>Marasmiaceae</taxon>
        <taxon>Moniliophthora</taxon>
    </lineage>
</organism>
<comment type="caution">
    <text evidence="7">The sequence shown here is derived from an EMBL/GenBank/DDBJ whole genome shotgun (WGS) entry which is preliminary data.</text>
</comment>
<dbReference type="Gene3D" id="1.10.4160.10">
    <property type="entry name" value="Hydantoin permease"/>
    <property type="match status" value="1"/>
</dbReference>
<dbReference type="PANTHER" id="PTHR30618">
    <property type="entry name" value="NCS1 FAMILY PURINE/PYRIMIDINE TRANSPORTER"/>
    <property type="match status" value="1"/>
</dbReference>
<dbReference type="EMBL" id="LATX01002273">
    <property type="protein sequence ID" value="KTB31977.1"/>
    <property type="molecule type" value="Genomic_DNA"/>
</dbReference>
<gene>
    <name evidence="7" type="ORF">WG66_15458</name>
</gene>
<dbReference type="GO" id="GO:0015205">
    <property type="term" value="F:nucleobase transmembrane transporter activity"/>
    <property type="evidence" value="ECO:0007669"/>
    <property type="project" value="TreeGrafter"/>
</dbReference>
<dbReference type="Proteomes" id="UP000054988">
    <property type="component" value="Unassembled WGS sequence"/>
</dbReference>
<evidence type="ECO:0000256" key="5">
    <source>
        <dbReference type="ARBA" id="ARBA00023136"/>
    </source>
</evidence>
<sequence>MEAVIGLRRVLRPSFWVIKREPSSWAPLGGLLQSNIDLDPSLARDRIWRSWMFLFYWASDSVNVGTMQQASSMIALGLSYREVIPCIFIGNLIVASALTANATIGAILHVPFSIICRASFGVYGAWFPIVSRLILGLIYFGINTQILSSCVDVMLSSIWPSFRTLPNHLPSHIGITTSGMIAYAVAWIVQLPFLIIPPVRMRYLFVIKSSVMTIATFVMLGWSVNRAGGGGPIFSQRATLTGAERAWAWMYCINAAMSSKTTIAASISDFSRYSRSPRDQYWQVILIPCCYTLWSTFGIIITSACHVLYGEYIWDPTRIIARWDSRAGAFFMALAFAAGTIGTNISINSVAVSNDFTALLPRYLNIKRGALLCALLGGWACVPWNIQKSGTVLLNFLSGYAIFLAPAVSVMICDFFLVKHQKIVVPELYQPYGRYRYCNGVNWRAFVAVVISLPINLPGLMHIMSPKTIHIGPLWLNPSQEYVYKASWLIAFFMTFATYYVLNHVFPATSAMSNRQLLAEEALEEETKAEIISLESRENTATSTNLSIPKADPIEKVFRI</sequence>
<feature type="transmembrane region" description="Helical" evidence="6">
    <location>
        <begin position="368"/>
        <end position="386"/>
    </location>
</feature>
<name>A0A0W0F6M6_MONRR</name>
<feature type="transmembrane region" description="Helical" evidence="6">
    <location>
        <begin position="284"/>
        <end position="309"/>
    </location>
</feature>
<evidence type="ECO:0000256" key="3">
    <source>
        <dbReference type="ARBA" id="ARBA00022692"/>
    </source>
</evidence>